<dbReference type="InterPro" id="IPR017871">
    <property type="entry name" value="ABC_transporter-like_CS"/>
</dbReference>
<dbReference type="InterPro" id="IPR003593">
    <property type="entry name" value="AAA+_ATPase"/>
</dbReference>
<dbReference type="Gene3D" id="2.70.50.60">
    <property type="entry name" value="abc- transporter (atp binding component) like domain"/>
    <property type="match status" value="1"/>
</dbReference>
<dbReference type="Gene3D" id="3.40.50.300">
    <property type="entry name" value="P-loop containing nucleotide triphosphate hydrolases"/>
    <property type="match status" value="1"/>
</dbReference>
<evidence type="ECO:0000313" key="8">
    <source>
        <dbReference type="Proteomes" id="UP000317289"/>
    </source>
</evidence>
<dbReference type="GO" id="GO:0016020">
    <property type="term" value="C:membrane"/>
    <property type="evidence" value="ECO:0007669"/>
    <property type="project" value="InterPro"/>
</dbReference>
<reference evidence="6 9" key="2">
    <citation type="submission" date="2019-11" db="EMBL/GenBank/DDBJ databases">
        <title>Flavobacterium resistens genome.</title>
        <authorList>
            <person name="Wilson V.M."/>
            <person name="Newman J.D."/>
        </authorList>
    </citation>
    <scope>NUCLEOTIDE SEQUENCE [LARGE SCALE GENOMIC DNA]</scope>
    <source>
        <strain evidence="6 9">DSM 19382</strain>
    </source>
</reference>
<dbReference type="PANTHER" id="PTHR46743:SF2">
    <property type="entry name" value="TEICHOIC ACIDS EXPORT ATP-BINDING PROTEIN TAGH"/>
    <property type="match status" value="1"/>
</dbReference>
<evidence type="ECO:0000256" key="1">
    <source>
        <dbReference type="ARBA" id="ARBA00005417"/>
    </source>
</evidence>
<dbReference type="InterPro" id="IPR027417">
    <property type="entry name" value="P-loop_NTPase"/>
</dbReference>
<dbReference type="SMART" id="SM00382">
    <property type="entry name" value="AAA"/>
    <property type="match status" value="1"/>
</dbReference>
<keyword evidence="3" id="KW-0547">Nucleotide-binding</keyword>
<dbReference type="InterPro" id="IPR050683">
    <property type="entry name" value="Bact_Polysacc_Export_ATP-bd"/>
</dbReference>
<dbReference type="RefSeq" id="WP_142451969.1">
    <property type="nucleotide sequence ID" value="NZ_FXTA01000005.1"/>
</dbReference>
<dbReference type="Proteomes" id="UP000468990">
    <property type="component" value="Unassembled WGS sequence"/>
</dbReference>
<dbReference type="InterPro" id="IPR015860">
    <property type="entry name" value="ABC_transpr_TagH-like"/>
</dbReference>
<keyword evidence="2" id="KW-0813">Transport</keyword>
<organism evidence="7 8">
    <name type="scientific">Flavobacterium resistens</name>
    <dbReference type="NCBI Taxonomy" id="443612"/>
    <lineage>
        <taxon>Bacteria</taxon>
        <taxon>Pseudomonadati</taxon>
        <taxon>Bacteroidota</taxon>
        <taxon>Flavobacteriia</taxon>
        <taxon>Flavobacteriales</taxon>
        <taxon>Flavobacteriaceae</taxon>
        <taxon>Flavobacterium</taxon>
    </lineage>
</organism>
<evidence type="ECO:0000256" key="4">
    <source>
        <dbReference type="ARBA" id="ARBA00022840"/>
    </source>
</evidence>
<dbReference type="Pfam" id="PF00005">
    <property type="entry name" value="ABC_tran"/>
    <property type="match status" value="1"/>
</dbReference>
<dbReference type="InterPro" id="IPR003439">
    <property type="entry name" value="ABC_transporter-like_ATP-bd"/>
</dbReference>
<reference evidence="7 8" key="1">
    <citation type="submission" date="2017-05" db="EMBL/GenBank/DDBJ databases">
        <authorList>
            <person name="Varghese N."/>
            <person name="Submissions S."/>
        </authorList>
    </citation>
    <scope>NUCLEOTIDE SEQUENCE [LARGE SCALE GENOMIC DNA]</scope>
    <source>
        <strain evidence="7 8">DSM 19382</strain>
    </source>
</reference>
<dbReference type="PROSITE" id="PS50893">
    <property type="entry name" value="ABC_TRANSPORTER_2"/>
    <property type="match status" value="1"/>
</dbReference>
<dbReference type="PANTHER" id="PTHR46743">
    <property type="entry name" value="TEICHOIC ACIDS EXPORT ATP-BINDING PROTEIN TAGH"/>
    <property type="match status" value="1"/>
</dbReference>
<dbReference type="EMBL" id="WKKG01000003">
    <property type="protein sequence ID" value="MRX67920.1"/>
    <property type="molecule type" value="Genomic_DNA"/>
</dbReference>
<proteinExistence type="inferred from homology"/>
<protein>
    <submittedName>
        <fullName evidence="6">ATP-binding cassette domain-containing protein</fullName>
    </submittedName>
    <submittedName>
        <fullName evidence="7">Lipopolysaccharide transport system ATP-binding protein</fullName>
    </submittedName>
</protein>
<keyword evidence="4 7" id="KW-0067">ATP-binding</keyword>
<dbReference type="GO" id="GO:0005524">
    <property type="term" value="F:ATP binding"/>
    <property type="evidence" value="ECO:0007669"/>
    <property type="project" value="UniProtKB-KW"/>
</dbReference>
<evidence type="ECO:0000313" key="6">
    <source>
        <dbReference type="EMBL" id="MRX67920.1"/>
    </source>
</evidence>
<comment type="similarity">
    <text evidence="1">Belongs to the ABC transporter superfamily.</text>
</comment>
<dbReference type="SUPFAM" id="SSF52540">
    <property type="entry name" value="P-loop containing nucleoside triphosphate hydrolases"/>
    <property type="match status" value="1"/>
</dbReference>
<gene>
    <name evidence="6" type="ORF">GJU42_08095</name>
    <name evidence="7" type="ORF">SAMN06265349_105296</name>
</gene>
<dbReference type="AlphaFoldDB" id="A0A521EU15"/>
<evidence type="ECO:0000313" key="9">
    <source>
        <dbReference type="Proteomes" id="UP000468990"/>
    </source>
</evidence>
<dbReference type="CDD" id="cd03220">
    <property type="entry name" value="ABC_KpsT_Wzt"/>
    <property type="match status" value="1"/>
</dbReference>
<evidence type="ECO:0000256" key="3">
    <source>
        <dbReference type="ARBA" id="ARBA00022741"/>
    </source>
</evidence>
<dbReference type="EMBL" id="FXTA01000005">
    <property type="protein sequence ID" value="SMO86600.1"/>
    <property type="molecule type" value="Genomic_DNA"/>
</dbReference>
<dbReference type="OrthoDB" id="9801987at2"/>
<dbReference type="PROSITE" id="PS00211">
    <property type="entry name" value="ABC_TRANSPORTER_1"/>
    <property type="match status" value="1"/>
</dbReference>
<accession>A0A521EU15</accession>
<keyword evidence="9" id="KW-1185">Reference proteome</keyword>
<sequence>MEEKEVLIKVENLSKKFCKDLKTSLWYGVKDLCSNIITNKNHDVNGVLRLKEFWAVKDINFELRRGECLGLIGHNGAGKSTLLKILNGLINPDEGKVTIKGRVCALIELGAGFNPILTGRENIYNNGAVLGFSRNEIDLKVEEIIDFAEVREFIDMPVQNYSSGMKVRLGFAVAAQMQPDVLIVDEVLAVGDLGFILKCFKKMDQLLPHTAVVFVSHSMPMIARVSNQILFMEKGEAAFQGKEVSKGINSYYSRFNSSDQNTMFDDGTVSLIKYSINKKNNATLQRGEDLNIELEMEFKEQNLNIPFIYIEFRDKEQRPIAAVFSEKMNIEFIDKKLIVSIKIPKVLFAQGVYTYDLSVSHHENKTPILRINNVDVFQIESETEMWVPFHLEADWQITGKPND</sequence>
<feature type="domain" description="ABC transporter" evidence="5">
    <location>
        <begin position="39"/>
        <end position="259"/>
    </location>
</feature>
<name>A0A521EU15_9FLAO</name>
<evidence type="ECO:0000256" key="2">
    <source>
        <dbReference type="ARBA" id="ARBA00022448"/>
    </source>
</evidence>
<dbReference type="GO" id="GO:0016887">
    <property type="term" value="F:ATP hydrolysis activity"/>
    <property type="evidence" value="ECO:0007669"/>
    <property type="project" value="InterPro"/>
</dbReference>
<evidence type="ECO:0000313" key="7">
    <source>
        <dbReference type="EMBL" id="SMO86600.1"/>
    </source>
</evidence>
<dbReference type="GO" id="GO:0140359">
    <property type="term" value="F:ABC-type transporter activity"/>
    <property type="evidence" value="ECO:0007669"/>
    <property type="project" value="InterPro"/>
</dbReference>
<dbReference type="Proteomes" id="UP000317289">
    <property type="component" value="Unassembled WGS sequence"/>
</dbReference>
<evidence type="ECO:0000259" key="5">
    <source>
        <dbReference type="PROSITE" id="PS50893"/>
    </source>
</evidence>